<proteinExistence type="predicted"/>
<dbReference type="RefSeq" id="WP_070097841.1">
    <property type="nucleotide sequence ID" value="NZ_CP102280.1"/>
</dbReference>
<reference evidence="3" key="3">
    <citation type="journal article" date="2020" name="Cell Host Microbe">
        <title>Functional and Genomic Variation between Human-Derived Isolates of Lachnospiraceae Reveals Inter- and Intra-Species Diversity.</title>
        <authorList>
            <person name="Sorbara M.T."/>
            <person name="Littmann E.R."/>
            <person name="Fontana E."/>
            <person name="Moody T.U."/>
            <person name="Kohout C.E."/>
            <person name="Gjonbalaj M."/>
            <person name="Eaton V."/>
            <person name="Seok R."/>
            <person name="Leiner I.M."/>
            <person name="Pamer E.G."/>
        </authorList>
    </citation>
    <scope>NUCLEOTIDE SEQUENCE</scope>
    <source>
        <strain evidence="3">MSK.10.16</strain>
    </source>
</reference>
<dbReference type="Proteomes" id="UP000724058">
    <property type="component" value="Unassembled WGS sequence"/>
</dbReference>
<reference evidence="3" key="4">
    <citation type="submission" date="2020-02" db="EMBL/GenBank/DDBJ databases">
        <authorList>
            <person name="Littmann E."/>
            <person name="Sorbara M."/>
        </authorList>
    </citation>
    <scope>NUCLEOTIDE SEQUENCE</scope>
    <source>
        <strain evidence="3">MSK.10.16</strain>
    </source>
</reference>
<sequence length="104" mass="12061">MRNENISKENISTKQILQERESVKNISKENRIEFSGKLQKSVLEVQRKYGDILGFPHHVSETHPPMPTADRAAQFTPFAALNGYKEAIEETERIAEEKVEREYE</sequence>
<dbReference type="GeneID" id="93136031"/>
<evidence type="ECO:0000313" key="4">
    <source>
        <dbReference type="Proteomes" id="UP000095597"/>
    </source>
</evidence>
<dbReference type="EMBL" id="JAAIOD010000007">
    <property type="protein sequence ID" value="NSE57868.1"/>
    <property type="molecule type" value="Genomic_DNA"/>
</dbReference>
<dbReference type="AlphaFoldDB" id="A0A173V290"/>
<dbReference type="Proteomes" id="UP000472916">
    <property type="component" value="Unassembled WGS sequence"/>
</dbReference>
<dbReference type="OrthoDB" id="361760at2"/>
<name>A0A173V290_9FIRM</name>
<dbReference type="EMBL" id="WWSC01000005">
    <property type="protein sequence ID" value="MZK41303.1"/>
    <property type="molecule type" value="Genomic_DNA"/>
</dbReference>
<dbReference type="EMBL" id="CYXO01000018">
    <property type="protein sequence ID" value="CUN21421.1"/>
    <property type="molecule type" value="Genomic_DNA"/>
</dbReference>
<evidence type="ECO:0000313" key="1">
    <source>
        <dbReference type="EMBL" id="CUN21421.1"/>
    </source>
</evidence>
<protein>
    <submittedName>
        <fullName evidence="1">Uncharacterized protein</fullName>
    </submittedName>
</protein>
<gene>
    <name evidence="1" type="ORF">ERS852573_02529</name>
    <name evidence="3" type="ORF">G4332_07025</name>
    <name evidence="2" type="ORF">GT528_06175</name>
</gene>
<dbReference type="Proteomes" id="UP000095597">
    <property type="component" value="Unassembled WGS sequence"/>
</dbReference>
<reference evidence="2 5" key="2">
    <citation type="journal article" date="2019" name="Nat. Med.">
        <title>A library of human gut bacterial isolates paired with longitudinal multiomics data enables mechanistic microbiome research.</title>
        <authorList>
            <person name="Poyet M."/>
            <person name="Groussin M."/>
            <person name="Gibbons S.M."/>
            <person name="Avila-Pacheco J."/>
            <person name="Jiang X."/>
            <person name="Kearney S.M."/>
            <person name="Perrotta A.R."/>
            <person name="Berdy B."/>
            <person name="Zhao S."/>
            <person name="Lieberman T.D."/>
            <person name="Swanson P.K."/>
            <person name="Smith M."/>
            <person name="Roesemann S."/>
            <person name="Alexander J.E."/>
            <person name="Rich S.A."/>
            <person name="Livny J."/>
            <person name="Vlamakis H."/>
            <person name="Clish C."/>
            <person name="Bullock K."/>
            <person name="Deik A."/>
            <person name="Scott J."/>
            <person name="Pierce K.A."/>
            <person name="Xavier R.J."/>
            <person name="Alm E.J."/>
        </authorList>
    </citation>
    <scope>NUCLEOTIDE SEQUENCE [LARGE SCALE GENOMIC DNA]</scope>
    <source>
        <strain evidence="2 5">BIOML-A6</strain>
    </source>
</reference>
<evidence type="ECO:0000313" key="2">
    <source>
        <dbReference type="EMBL" id="MZK41303.1"/>
    </source>
</evidence>
<organism evidence="1 4">
    <name type="scientific">Dorea longicatena</name>
    <dbReference type="NCBI Taxonomy" id="88431"/>
    <lineage>
        <taxon>Bacteria</taxon>
        <taxon>Bacillati</taxon>
        <taxon>Bacillota</taxon>
        <taxon>Clostridia</taxon>
        <taxon>Lachnospirales</taxon>
        <taxon>Lachnospiraceae</taxon>
        <taxon>Dorea</taxon>
    </lineage>
</organism>
<accession>A0A173V290</accession>
<evidence type="ECO:0000313" key="5">
    <source>
        <dbReference type="Proteomes" id="UP000472916"/>
    </source>
</evidence>
<evidence type="ECO:0000313" key="3">
    <source>
        <dbReference type="EMBL" id="NSE57868.1"/>
    </source>
</evidence>
<reference evidence="1 4" key="1">
    <citation type="submission" date="2015-09" db="EMBL/GenBank/DDBJ databases">
        <authorList>
            <consortium name="Pathogen Informatics"/>
        </authorList>
    </citation>
    <scope>NUCLEOTIDE SEQUENCE [LARGE SCALE GENOMIC DNA]</scope>
    <source>
        <strain evidence="1 4">2789STDY5834961</strain>
    </source>
</reference>